<name>A0A650AFF1_9PEZI</name>
<keyword evidence="1" id="KW-0496">Mitochondrion</keyword>
<evidence type="ECO:0000313" key="1">
    <source>
        <dbReference type="EMBL" id="QGN66760.1"/>
    </source>
</evidence>
<dbReference type="GeneID" id="42906083"/>
<accession>A0A650AFF1</accession>
<proteinExistence type="predicted"/>
<organism evidence="1">
    <name type="scientific">Morchella importuna</name>
    <dbReference type="NCBI Taxonomy" id="1174673"/>
    <lineage>
        <taxon>Eukaryota</taxon>
        <taxon>Fungi</taxon>
        <taxon>Dikarya</taxon>
        <taxon>Ascomycota</taxon>
        <taxon>Pezizomycotina</taxon>
        <taxon>Pezizomycetes</taxon>
        <taxon>Pezizales</taxon>
        <taxon>Morchellaceae</taxon>
        <taxon>Morchella</taxon>
    </lineage>
</organism>
<sequence length="106" mass="12689">MVYRSSFPHIRRIWSERPILYTFRKWLSWGTTNQQAINFKKTWLTISLDKIKVQNSFKFYLIVSTYRNYILFNQIIHIGAFSFNLWVGLRPAPWRPPLVGQSPAPQ</sequence>
<dbReference type="RefSeq" id="YP_009722358.1">
    <property type="nucleotide sequence ID" value="NC_045397.1"/>
</dbReference>
<geneLocation type="mitochondrion" evidence="1"/>
<protein>
    <submittedName>
        <fullName evidence="1">Uncharacterized protein</fullName>
    </submittedName>
</protein>
<gene>
    <name evidence="1" type="primary">orf106</name>
</gene>
<reference evidence="1" key="1">
    <citation type="submission" date="2019-02" db="EMBL/GenBank/DDBJ databases">
        <title>The largest mitochondrial genome of Morchella importuna (272.2 kb) among fungi reservoir of numerous mitochondrial ORFs, repeatitive sequences and nuclear genome horizontal transfer.</title>
        <authorList>
            <person name="Liu W."/>
            <person name="Bian Y."/>
        </authorList>
    </citation>
    <scope>NUCLEOTIDE SEQUENCE</scope>
</reference>
<dbReference type="EMBL" id="MK527108">
    <property type="protein sequence ID" value="QGN66760.1"/>
    <property type="molecule type" value="Genomic_DNA"/>
</dbReference>
<dbReference type="AlphaFoldDB" id="A0A650AFF1"/>